<reference evidence="1" key="1">
    <citation type="submission" date="2020-01" db="EMBL/GenBank/DDBJ databases">
        <authorList>
            <person name="Mishra B."/>
        </authorList>
    </citation>
    <scope>NUCLEOTIDE SEQUENCE [LARGE SCALE GENOMIC DNA]</scope>
</reference>
<keyword evidence="2" id="KW-1185">Reference proteome</keyword>
<dbReference type="AlphaFoldDB" id="A0A6D2JGH6"/>
<evidence type="ECO:0000313" key="1">
    <source>
        <dbReference type="EMBL" id="CAA7036483.1"/>
    </source>
</evidence>
<protein>
    <submittedName>
        <fullName evidence="1">Uncharacterized protein</fullName>
    </submittedName>
</protein>
<accession>A0A6D2JGH6</accession>
<dbReference type="Proteomes" id="UP000467841">
    <property type="component" value="Unassembled WGS sequence"/>
</dbReference>
<dbReference type="EMBL" id="CACVBM020001163">
    <property type="protein sequence ID" value="CAA7036483.1"/>
    <property type="molecule type" value="Genomic_DNA"/>
</dbReference>
<sequence>MVKQKAESLEEAPIVERLVVCPTVEHLVVFPIVAHLVVCPIVELVGVIPIVEDLVVCSLVENLEPIILLSFVLLNCYRQKMEFQMISLLSVDSHTIGFALIVSAHLSCFVKHQSLLPTFVACPRLYFQLYR</sequence>
<proteinExistence type="predicted"/>
<name>A0A6D2JGH6_9BRAS</name>
<organism evidence="1 2">
    <name type="scientific">Microthlaspi erraticum</name>
    <dbReference type="NCBI Taxonomy" id="1685480"/>
    <lineage>
        <taxon>Eukaryota</taxon>
        <taxon>Viridiplantae</taxon>
        <taxon>Streptophyta</taxon>
        <taxon>Embryophyta</taxon>
        <taxon>Tracheophyta</taxon>
        <taxon>Spermatophyta</taxon>
        <taxon>Magnoliopsida</taxon>
        <taxon>eudicotyledons</taxon>
        <taxon>Gunneridae</taxon>
        <taxon>Pentapetalae</taxon>
        <taxon>rosids</taxon>
        <taxon>malvids</taxon>
        <taxon>Brassicales</taxon>
        <taxon>Brassicaceae</taxon>
        <taxon>Coluteocarpeae</taxon>
        <taxon>Microthlaspi</taxon>
    </lineage>
</organism>
<gene>
    <name evidence="1" type="ORF">MERR_LOCUS23718</name>
</gene>
<evidence type="ECO:0000313" key="2">
    <source>
        <dbReference type="Proteomes" id="UP000467841"/>
    </source>
</evidence>
<comment type="caution">
    <text evidence="1">The sequence shown here is derived from an EMBL/GenBank/DDBJ whole genome shotgun (WGS) entry which is preliminary data.</text>
</comment>